<feature type="transmembrane region" description="Helical" evidence="8">
    <location>
        <begin position="446"/>
        <end position="465"/>
    </location>
</feature>
<feature type="transmembrane region" description="Helical" evidence="8">
    <location>
        <begin position="191"/>
        <end position="209"/>
    </location>
</feature>
<dbReference type="PIRSF" id="PIRSF016636">
    <property type="entry name" value="AlgI_DltB"/>
    <property type="match status" value="1"/>
</dbReference>
<keyword evidence="3 7" id="KW-1003">Cell membrane</keyword>
<dbReference type="InterPro" id="IPR051085">
    <property type="entry name" value="MB_O-acyltransferase"/>
</dbReference>
<accession>A0ABT2T0T5</accession>
<feature type="transmembrane region" description="Helical" evidence="8">
    <location>
        <begin position="76"/>
        <end position="94"/>
    </location>
</feature>
<evidence type="ECO:0000256" key="2">
    <source>
        <dbReference type="ARBA" id="ARBA00010323"/>
    </source>
</evidence>
<evidence type="ECO:0000256" key="8">
    <source>
        <dbReference type="SAM" id="Phobius"/>
    </source>
</evidence>
<feature type="transmembrane region" description="Helical" evidence="8">
    <location>
        <begin position="114"/>
        <end position="136"/>
    </location>
</feature>
<evidence type="ECO:0000256" key="4">
    <source>
        <dbReference type="ARBA" id="ARBA00022692"/>
    </source>
</evidence>
<dbReference type="EMBL" id="JAOQKJ010000003">
    <property type="protein sequence ID" value="MCU6743842.1"/>
    <property type="molecule type" value="Genomic_DNA"/>
</dbReference>
<feature type="transmembrane region" description="Helical" evidence="8">
    <location>
        <begin position="229"/>
        <end position="262"/>
    </location>
</feature>
<dbReference type="InterPro" id="IPR028362">
    <property type="entry name" value="AlgI"/>
</dbReference>
<keyword evidence="10" id="KW-1185">Reference proteome</keyword>
<keyword evidence="7" id="KW-0808">Transferase</keyword>
<dbReference type="RefSeq" id="WP_262573809.1">
    <property type="nucleotide sequence ID" value="NZ_JAOQKJ010000003.1"/>
</dbReference>
<comment type="caution">
    <text evidence="9">The sequence shown here is derived from an EMBL/GenBank/DDBJ whole genome shotgun (WGS) entry which is preliminary data.</text>
</comment>
<dbReference type="PANTHER" id="PTHR13285:SF18">
    <property type="entry name" value="PROTEIN-CYSTEINE N-PALMITOYLTRANSFERASE RASP"/>
    <property type="match status" value="1"/>
</dbReference>
<name>A0ABT2T0T5_9FIRM</name>
<gene>
    <name evidence="9" type="ORF">OCV77_04880</name>
</gene>
<proteinExistence type="inferred from homology"/>
<keyword evidence="4 8" id="KW-0812">Transmembrane</keyword>
<comment type="similarity">
    <text evidence="2 7">Belongs to the membrane-bound acyltransferase family.</text>
</comment>
<protein>
    <submittedName>
        <fullName evidence="9">MBOAT family protein</fullName>
    </submittedName>
</protein>
<dbReference type="InterPro" id="IPR024194">
    <property type="entry name" value="Ac/AlaTfrase_AlgI/DltB"/>
</dbReference>
<dbReference type="PANTHER" id="PTHR13285">
    <property type="entry name" value="ACYLTRANSFERASE"/>
    <property type="match status" value="1"/>
</dbReference>
<evidence type="ECO:0000256" key="7">
    <source>
        <dbReference type="PIRNR" id="PIRNR016636"/>
    </source>
</evidence>
<keyword evidence="5 8" id="KW-1133">Transmembrane helix</keyword>
<organism evidence="9 10">
    <name type="scientific">Suilimivivens aceti</name>
    <dbReference type="NCBI Taxonomy" id="2981774"/>
    <lineage>
        <taxon>Bacteria</taxon>
        <taxon>Bacillati</taxon>
        <taxon>Bacillota</taxon>
        <taxon>Clostridia</taxon>
        <taxon>Lachnospirales</taxon>
        <taxon>Lachnospiraceae</taxon>
        <taxon>Suilimivivens</taxon>
    </lineage>
</organism>
<comment type="subcellular location">
    <subcellularLocation>
        <location evidence="1">Cell membrane</location>
        <topology evidence="1">Multi-pass membrane protein</topology>
    </subcellularLocation>
</comment>
<evidence type="ECO:0000313" key="10">
    <source>
        <dbReference type="Proteomes" id="UP001652432"/>
    </source>
</evidence>
<dbReference type="Pfam" id="PF03062">
    <property type="entry name" value="MBOAT"/>
    <property type="match status" value="1"/>
</dbReference>
<keyword evidence="6 7" id="KW-0472">Membrane</keyword>
<evidence type="ECO:0000256" key="3">
    <source>
        <dbReference type="ARBA" id="ARBA00022475"/>
    </source>
</evidence>
<evidence type="ECO:0000256" key="1">
    <source>
        <dbReference type="ARBA" id="ARBA00004651"/>
    </source>
</evidence>
<evidence type="ECO:0000313" key="9">
    <source>
        <dbReference type="EMBL" id="MCU6743842.1"/>
    </source>
</evidence>
<reference evidence="9 10" key="1">
    <citation type="journal article" date="2021" name="ISME Commun">
        <title>Automated analysis of genomic sequences facilitates high-throughput and comprehensive description of bacteria.</title>
        <authorList>
            <person name="Hitch T.C.A."/>
        </authorList>
    </citation>
    <scope>NUCLEOTIDE SEQUENCE [LARGE SCALE GENOMIC DNA]</scope>
    <source>
        <strain evidence="9 10">Sanger_18</strain>
    </source>
</reference>
<feature type="transmembrane region" description="Helical" evidence="8">
    <location>
        <begin position="408"/>
        <end position="426"/>
    </location>
</feature>
<sequence>MFVSLFFPVFLGIVILCYFALPAKCRPAILFFASCVFCASLDIRSLVILFISILFTYCGGILLEHAGKNSFRPGKIHFILVVLLSLCLLLLLVFKYTGYIFQRFFPGLTFTQTLLPYFLMPIGFSFYLFQMISYLVDVAKGKLAAEKNFIHLGCYLAFFPRLVSGPIERAGDFLPQLSALSKIKFFDRGRLSTAFTYILWGYFMKMVVADRLALLVNSLFGSMQEFDSFFLFLGMLFYTMQIYCDFAGYSNIAIGCAAIFGIRLTQNFASPYQAASISEFWRRWHISLSSFLKDYIYIPLGGSRYGTFRKCLNTMIVFLLCGMWHGSGLNFVVWGLLHGIYSVIGTFLPSGRKYRVLTFFEAAFAWIFFRAESLSQALSYIRRMLTAGLQPRSFSRSLKLLELDPAEIIVVTISILLILLIDEFCYRKKLSLPLLIQEKPNAARYLIFYLLLIGIFVFGVYGPGYQAEQFIYMQF</sequence>
<dbReference type="Proteomes" id="UP001652432">
    <property type="component" value="Unassembled WGS sequence"/>
</dbReference>
<keyword evidence="7" id="KW-0012">Acyltransferase</keyword>
<dbReference type="InterPro" id="IPR004299">
    <property type="entry name" value="MBOAT_fam"/>
</dbReference>
<evidence type="ECO:0000256" key="6">
    <source>
        <dbReference type="ARBA" id="ARBA00023136"/>
    </source>
</evidence>
<evidence type="ECO:0000256" key="5">
    <source>
        <dbReference type="ARBA" id="ARBA00022989"/>
    </source>
</evidence>
<feature type="transmembrane region" description="Helical" evidence="8">
    <location>
        <begin position="46"/>
        <end position="64"/>
    </location>
</feature>
<dbReference type="PIRSF" id="PIRSF500217">
    <property type="entry name" value="AlgI"/>
    <property type="match status" value="1"/>
</dbReference>